<name>A0ABS6UKS8_9PSEU</name>
<keyword evidence="2" id="KW-1185">Reference proteome</keyword>
<evidence type="ECO:0000313" key="1">
    <source>
        <dbReference type="EMBL" id="MBW0132828.1"/>
    </source>
</evidence>
<sequence length="97" mass="10617">MEHRDPGPDTADRPVTALRELLNSWDPIGIIEHGAPHDEYDCLIAPILDQLEDGAEPPELAAFLRLELADHFGLDPERQAAGIEATSRAAVELRARG</sequence>
<gene>
    <name evidence="1" type="ORF">I4I81_00965</name>
</gene>
<reference evidence="1 2" key="1">
    <citation type="submission" date="2020-11" db="EMBL/GenBank/DDBJ databases">
        <title>Pseudonocardia abyssalis sp. nov. and Pseudonocardia oceani sp. nov., description and phylogenomic analysis of two novel actinomycetes isolated from the deep Southern Ocean.</title>
        <authorList>
            <person name="Parra J."/>
        </authorList>
    </citation>
    <scope>NUCLEOTIDE SEQUENCE [LARGE SCALE GENOMIC DNA]</scope>
    <source>
        <strain evidence="1 2">KRD-168</strain>
    </source>
</reference>
<organism evidence="1 2">
    <name type="scientific">Pseudonocardia abyssalis</name>
    <dbReference type="NCBI Taxonomy" id="2792008"/>
    <lineage>
        <taxon>Bacteria</taxon>
        <taxon>Bacillati</taxon>
        <taxon>Actinomycetota</taxon>
        <taxon>Actinomycetes</taxon>
        <taxon>Pseudonocardiales</taxon>
        <taxon>Pseudonocardiaceae</taxon>
        <taxon>Pseudonocardia</taxon>
    </lineage>
</organism>
<dbReference type="RefSeq" id="WP_218603440.1">
    <property type="nucleotide sequence ID" value="NZ_JADQDJ010000129.1"/>
</dbReference>
<evidence type="ECO:0008006" key="3">
    <source>
        <dbReference type="Google" id="ProtNLM"/>
    </source>
</evidence>
<evidence type="ECO:0000313" key="2">
    <source>
        <dbReference type="Proteomes" id="UP000694287"/>
    </source>
</evidence>
<dbReference type="EMBL" id="JADQDK010000001">
    <property type="protein sequence ID" value="MBW0132828.1"/>
    <property type="molecule type" value="Genomic_DNA"/>
</dbReference>
<accession>A0ABS6UKS8</accession>
<protein>
    <recommendedName>
        <fullName evidence="3">DUF1871 family protein</fullName>
    </recommendedName>
</protein>
<comment type="caution">
    <text evidence="1">The sequence shown here is derived from an EMBL/GenBank/DDBJ whole genome shotgun (WGS) entry which is preliminary data.</text>
</comment>
<proteinExistence type="predicted"/>
<dbReference type="Proteomes" id="UP000694287">
    <property type="component" value="Unassembled WGS sequence"/>
</dbReference>